<sequence>MATLVLANLVDAQGVYADMLAILILVPAMVHGILPITMSLTARLCSDTPISSEKIRDIWASHIATHRNAERHICMPSPIRNARLEPPVTTNYQPV</sequence>
<name>A0A1L9PDW9_ASPVE</name>
<proteinExistence type="predicted"/>
<dbReference type="AlphaFoldDB" id="A0A1L9PDW9"/>
<gene>
    <name evidence="2" type="ORF">ASPVEDRAFT_39103</name>
</gene>
<dbReference type="Proteomes" id="UP000184073">
    <property type="component" value="Unassembled WGS sequence"/>
</dbReference>
<dbReference type="EMBL" id="KV878127">
    <property type="protein sequence ID" value="OJI99726.1"/>
    <property type="molecule type" value="Genomic_DNA"/>
</dbReference>
<dbReference type="RefSeq" id="XP_040665489.1">
    <property type="nucleotide sequence ID" value="XM_040811843.1"/>
</dbReference>
<keyword evidence="1" id="KW-1133">Transmembrane helix</keyword>
<organism evidence="2 3">
    <name type="scientific">Aspergillus versicolor CBS 583.65</name>
    <dbReference type="NCBI Taxonomy" id="1036611"/>
    <lineage>
        <taxon>Eukaryota</taxon>
        <taxon>Fungi</taxon>
        <taxon>Dikarya</taxon>
        <taxon>Ascomycota</taxon>
        <taxon>Pezizomycotina</taxon>
        <taxon>Eurotiomycetes</taxon>
        <taxon>Eurotiomycetidae</taxon>
        <taxon>Eurotiales</taxon>
        <taxon>Aspergillaceae</taxon>
        <taxon>Aspergillus</taxon>
        <taxon>Aspergillus subgen. Nidulantes</taxon>
    </lineage>
</organism>
<evidence type="ECO:0000256" key="1">
    <source>
        <dbReference type="SAM" id="Phobius"/>
    </source>
</evidence>
<reference evidence="3" key="1">
    <citation type="journal article" date="2017" name="Genome Biol.">
        <title>Comparative genomics reveals high biological diversity and specific adaptations in the industrially and medically important fungal genus Aspergillus.</title>
        <authorList>
            <person name="de Vries R.P."/>
            <person name="Riley R."/>
            <person name="Wiebenga A."/>
            <person name="Aguilar-Osorio G."/>
            <person name="Amillis S."/>
            <person name="Uchima C.A."/>
            <person name="Anderluh G."/>
            <person name="Asadollahi M."/>
            <person name="Askin M."/>
            <person name="Barry K."/>
            <person name="Battaglia E."/>
            <person name="Bayram O."/>
            <person name="Benocci T."/>
            <person name="Braus-Stromeyer S.A."/>
            <person name="Caldana C."/>
            <person name="Canovas D."/>
            <person name="Cerqueira G.C."/>
            <person name="Chen F."/>
            <person name="Chen W."/>
            <person name="Choi C."/>
            <person name="Clum A."/>
            <person name="Dos Santos R.A."/>
            <person name="Damasio A.R."/>
            <person name="Diallinas G."/>
            <person name="Emri T."/>
            <person name="Fekete E."/>
            <person name="Flipphi M."/>
            <person name="Freyberg S."/>
            <person name="Gallo A."/>
            <person name="Gournas C."/>
            <person name="Habgood R."/>
            <person name="Hainaut M."/>
            <person name="Harispe M.L."/>
            <person name="Henrissat B."/>
            <person name="Hilden K.S."/>
            <person name="Hope R."/>
            <person name="Hossain A."/>
            <person name="Karabika E."/>
            <person name="Karaffa L."/>
            <person name="Karanyi Z."/>
            <person name="Krasevec N."/>
            <person name="Kuo A."/>
            <person name="Kusch H."/>
            <person name="LaButti K."/>
            <person name="Lagendijk E.L."/>
            <person name="Lapidus A."/>
            <person name="Levasseur A."/>
            <person name="Lindquist E."/>
            <person name="Lipzen A."/>
            <person name="Logrieco A.F."/>
            <person name="MacCabe A."/>
            <person name="Maekelae M.R."/>
            <person name="Malavazi I."/>
            <person name="Melin P."/>
            <person name="Meyer V."/>
            <person name="Mielnichuk N."/>
            <person name="Miskei M."/>
            <person name="Molnar A.P."/>
            <person name="Mule G."/>
            <person name="Ngan C.Y."/>
            <person name="Orejas M."/>
            <person name="Orosz E."/>
            <person name="Ouedraogo J.P."/>
            <person name="Overkamp K.M."/>
            <person name="Park H.-S."/>
            <person name="Perrone G."/>
            <person name="Piumi F."/>
            <person name="Punt P.J."/>
            <person name="Ram A.F."/>
            <person name="Ramon A."/>
            <person name="Rauscher S."/>
            <person name="Record E."/>
            <person name="Riano-Pachon D.M."/>
            <person name="Robert V."/>
            <person name="Roehrig J."/>
            <person name="Ruller R."/>
            <person name="Salamov A."/>
            <person name="Salih N.S."/>
            <person name="Samson R.A."/>
            <person name="Sandor E."/>
            <person name="Sanguinetti M."/>
            <person name="Schuetze T."/>
            <person name="Sepcic K."/>
            <person name="Shelest E."/>
            <person name="Sherlock G."/>
            <person name="Sophianopoulou V."/>
            <person name="Squina F.M."/>
            <person name="Sun H."/>
            <person name="Susca A."/>
            <person name="Todd R.B."/>
            <person name="Tsang A."/>
            <person name="Unkles S.E."/>
            <person name="van de Wiele N."/>
            <person name="van Rossen-Uffink D."/>
            <person name="Oliveira J.V."/>
            <person name="Vesth T.C."/>
            <person name="Visser J."/>
            <person name="Yu J.-H."/>
            <person name="Zhou M."/>
            <person name="Andersen M.R."/>
            <person name="Archer D.B."/>
            <person name="Baker S.E."/>
            <person name="Benoit I."/>
            <person name="Brakhage A.A."/>
            <person name="Braus G.H."/>
            <person name="Fischer R."/>
            <person name="Frisvad J.C."/>
            <person name="Goldman G.H."/>
            <person name="Houbraken J."/>
            <person name="Oakley B."/>
            <person name="Pocsi I."/>
            <person name="Scazzocchio C."/>
            <person name="Seiboth B."/>
            <person name="vanKuyk P.A."/>
            <person name="Wortman J."/>
            <person name="Dyer P.S."/>
            <person name="Grigoriev I.V."/>
        </authorList>
    </citation>
    <scope>NUCLEOTIDE SEQUENCE [LARGE SCALE GENOMIC DNA]</scope>
    <source>
        <strain evidence="3">CBS 583.65</strain>
    </source>
</reference>
<keyword evidence="3" id="KW-1185">Reference proteome</keyword>
<evidence type="ECO:0000313" key="3">
    <source>
        <dbReference type="Proteomes" id="UP000184073"/>
    </source>
</evidence>
<feature type="transmembrane region" description="Helical" evidence="1">
    <location>
        <begin position="15"/>
        <end position="34"/>
    </location>
</feature>
<evidence type="ECO:0000313" key="2">
    <source>
        <dbReference type="EMBL" id="OJI99726.1"/>
    </source>
</evidence>
<accession>A0A1L9PDW9</accession>
<protein>
    <submittedName>
        <fullName evidence="2">Uncharacterized protein</fullName>
    </submittedName>
</protein>
<keyword evidence="1" id="KW-0812">Transmembrane</keyword>
<dbReference type="VEuPathDB" id="FungiDB:ASPVEDRAFT_39103"/>
<keyword evidence="1" id="KW-0472">Membrane</keyword>
<dbReference type="GeneID" id="63727354"/>